<keyword evidence="7" id="KW-0732">Signal</keyword>
<keyword evidence="4" id="KW-0560">Oxidoreductase</keyword>
<dbReference type="PROSITE" id="PS00080">
    <property type="entry name" value="MULTICOPPER_OXIDASE2"/>
    <property type="match status" value="1"/>
</dbReference>
<dbReference type="InterPro" id="IPR001117">
    <property type="entry name" value="Cu-oxidase_2nd"/>
</dbReference>
<dbReference type="CDD" id="cd13880">
    <property type="entry name" value="CuRO_2_MaLCC_like"/>
    <property type="match status" value="1"/>
</dbReference>
<dbReference type="InterPro" id="IPR002355">
    <property type="entry name" value="Cu_oxidase_Cu_BS"/>
</dbReference>
<dbReference type="Proteomes" id="UP000664169">
    <property type="component" value="Unassembled WGS sequence"/>
</dbReference>
<evidence type="ECO:0000259" key="9">
    <source>
        <dbReference type="Pfam" id="PF07731"/>
    </source>
</evidence>
<dbReference type="Pfam" id="PF07731">
    <property type="entry name" value="Cu-oxidase_2"/>
    <property type="match status" value="1"/>
</dbReference>
<evidence type="ECO:0008006" key="13">
    <source>
        <dbReference type="Google" id="ProtNLM"/>
    </source>
</evidence>
<evidence type="ECO:0000256" key="2">
    <source>
        <dbReference type="ARBA" id="ARBA00022723"/>
    </source>
</evidence>
<keyword evidence="3" id="KW-0677">Repeat</keyword>
<reference evidence="11" key="1">
    <citation type="submission" date="2021-03" db="EMBL/GenBank/DDBJ databases">
        <authorList>
            <person name="Tagirdzhanova G."/>
        </authorList>
    </citation>
    <scope>NUCLEOTIDE SEQUENCE</scope>
</reference>
<feature type="chain" id="PRO_5034102768" description="Laccase" evidence="7">
    <location>
        <begin position="19"/>
        <end position="582"/>
    </location>
</feature>
<dbReference type="Gene3D" id="2.60.40.420">
    <property type="entry name" value="Cupredoxins - blue copper proteins"/>
    <property type="match status" value="3"/>
</dbReference>
<dbReference type="Pfam" id="PF07732">
    <property type="entry name" value="Cu-oxidase_3"/>
    <property type="match status" value="1"/>
</dbReference>
<evidence type="ECO:0000313" key="11">
    <source>
        <dbReference type="EMBL" id="CAF9913428.1"/>
    </source>
</evidence>
<dbReference type="InterPro" id="IPR008972">
    <property type="entry name" value="Cupredoxin"/>
</dbReference>
<dbReference type="FunFam" id="2.60.40.420:FF:000038">
    <property type="entry name" value="Extracellular dihydrogeodin oxidase/laccase"/>
    <property type="match status" value="1"/>
</dbReference>
<evidence type="ECO:0000256" key="4">
    <source>
        <dbReference type="ARBA" id="ARBA00023002"/>
    </source>
</evidence>
<feature type="domain" description="Plastocyanin-like" evidence="9">
    <location>
        <begin position="422"/>
        <end position="548"/>
    </location>
</feature>
<dbReference type="PROSITE" id="PS00079">
    <property type="entry name" value="MULTICOPPER_OXIDASE1"/>
    <property type="match status" value="1"/>
</dbReference>
<dbReference type="CDD" id="cd13854">
    <property type="entry name" value="CuRO_1_MaLCC_like"/>
    <property type="match status" value="1"/>
</dbReference>
<sequence>MSWLLNLIPALSQVLTNGLSTLGTLQQGPLAPFLTNNPLPSGYPWGTRTVYNTNPYEIPPFTGVVRPYTFTISRGNIAPDGVNRSVILVNGAFPGPTIEANWGDTIQVTVNNQLTDEGTALHWHGFLQKKTQYYDGVPAVSQCPIAPGKSLTYTFQADLYGSSWYHSHYSAQYAAGIFGPMVIHGPTNALYDIDLGPVMLSDWYHRDYFSLVEQTMTPGPPVKSDNNLINGKGVFNCSSTSLPCTNNAGLSKFVFTPGKTHRLRLVNSGAEGTQQFSIDGHNLTVIANDFVPVTPYTVQSVTLGIGQRSDVLVTANTNNASAAYWMRSTLVCSLTNQPFGLAAVYYNKANTSATPTSVAPTIPQQCDNDALTSTTPFFPFGAQPQPATTQQFDITFGPNSTTPPISNLFYMNGVSFRGNYNAPVLLLSNAGNNSYPLDPEWNVYNFGSNSSMRFVVYNHFPATHPMHLHGHNFFVLNVGNGQWDGSIINANNPQRRDVQILPGQNAQQEPGFIVLQINADNPGVWPFHCHIAWHVSAGLYVNILERPADIARQRFPQTPFQTCKDWAAFTNTTVIDQIDSGL</sequence>
<evidence type="ECO:0000259" key="10">
    <source>
        <dbReference type="Pfam" id="PF07732"/>
    </source>
</evidence>
<dbReference type="GO" id="GO:0016491">
    <property type="term" value="F:oxidoreductase activity"/>
    <property type="evidence" value="ECO:0007669"/>
    <property type="project" value="UniProtKB-KW"/>
</dbReference>
<comment type="caution">
    <text evidence="11">The sequence shown here is derived from an EMBL/GenBank/DDBJ whole genome shotgun (WGS) entry which is preliminary data.</text>
</comment>
<dbReference type="InterPro" id="IPR045087">
    <property type="entry name" value="Cu-oxidase_fam"/>
</dbReference>
<dbReference type="EMBL" id="CAJPDQ010000008">
    <property type="protein sequence ID" value="CAF9913428.1"/>
    <property type="molecule type" value="Genomic_DNA"/>
</dbReference>
<dbReference type="SUPFAM" id="SSF49503">
    <property type="entry name" value="Cupredoxins"/>
    <property type="match status" value="3"/>
</dbReference>
<evidence type="ECO:0000256" key="6">
    <source>
        <dbReference type="ARBA" id="ARBA00023180"/>
    </source>
</evidence>
<dbReference type="InterPro" id="IPR011706">
    <property type="entry name" value="Cu-oxidase_C"/>
</dbReference>
<dbReference type="AlphaFoldDB" id="A0A8H3EX69"/>
<dbReference type="PANTHER" id="PTHR11709:SF145">
    <property type="entry name" value="LCC1"/>
    <property type="match status" value="1"/>
</dbReference>
<feature type="domain" description="Plastocyanin-like" evidence="10">
    <location>
        <begin position="72"/>
        <end position="186"/>
    </location>
</feature>
<dbReference type="CDD" id="cd13901">
    <property type="entry name" value="CuRO_3_MaLCC_like"/>
    <property type="match status" value="1"/>
</dbReference>
<name>A0A8H3EX69_9LECA</name>
<evidence type="ECO:0000259" key="8">
    <source>
        <dbReference type="Pfam" id="PF00394"/>
    </source>
</evidence>
<evidence type="ECO:0000256" key="5">
    <source>
        <dbReference type="ARBA" id="ARBA00023008"/>
    </source>
</evidence>
<dbReference type="OrthoDB" id="2121828at2759"/>
<dbReference type="FunFam" id="2.60.40.420:FF:000021">
    <property type="entry name" value="Extracellular dihydrogeodin oxidase/laccase"/>
    <property type="match status" value="1"/>
</dbReference>
<gene>
    <name evidence="11" type="ORF">GOMPHAMPRED_007909</name>
</gene>
<evidence type="ECO:0000313" key="12">
    <source>
        <dbReference type="Proteomes" id="UP000664169"/>
    </source>
</evidence>
<feature type="domain" description="Plastocyanin-like" evidence="8">
    <location>
        <begin position="197"/>
        <end position="345"/>
    </location>
</feature>
<dbReference type="PANTHER" id="PTHR11709">
    <property type="entry name" value="MULTI-COPPER OXIDASE"/>
    <property type="match status" value="1"/>
</dbReference>
<accession>A0A8H3EX69</accession>
<organism evidence="11 12">
    <name type="scientific">Gomphillus americanus</name>
    <dbReference type="NCBI Taxonomy" id="1940652"/>
    <lineage>
        <taxon>Eukaryota</taxon>
        <taxon>Fungi</taxon>
        <taxon>Dikarya</taxon>
        <taxon>Ascomycota</taxon>
        <taxon>Pezizomycotina</taxon>
        <taxon>Lecanoromycetes</taxon>
        <taxon>OSLEUM clade</taxon>
        <taxon>Ostropomycetidae</taxon>
        <taxon>Ostropales</taxon>
        <taxon>Graphidaceae</taxon>
        <taxon>Gomphilloideae</taxon>
        <taxon>Gomphillus</taxon>
    </lineage>
</organism>
<dbReference type="InterPro" id="IPR011707">
    <property type="entry name" value="Cu-oxidase-like_N"/>
</dbReference>
<dbReference type="InterPro" id="IPR033138">
    <property type="entry name" value="Cu_oxidase_CS"/>
</dbReference>
<evidence type="ECO:0000256" key="3">
    <source>
        <dbReference type="ARBA" id="ARBA00022737"/>
    </source>
</evidence>
<keyword evidence="6" id="KW-0325">Glycoprotein</keyword>
<keyword evidence="2" id="KW-0479">Metal-binding</keyword>
<dbReference type="Pfam" id="PF00394">
    <property type="entry name" value="Cu-oxidase"/>
    <property type="match status" value="1"/>
</dbReference>
<evidence type="ECO:0000256" key="1">
    <source>
        <dbReference type="ARBA" id="ARBA00010609"/>
    </source>
</evidence>
<proteinExistence type="inferred from homology"/>
<keyword evidence="5" id="KW-0186">Copper</keyword>
<comment type="similarity">
    <text evidence="1">Belongs to the multicopper oxidase family.</text>
</comment>
<keyword evidence="12" id="KW-1185">Reference proteome</keyword>
<feature type="signal peptide" evidence="7">
    <location>
        <begin position="1"/>
        <end position="18"/>
    </location>
</feature>
<protein>
    <recommendedName>
        <fullName evidence="13">Laccase</fullName>
    </recommendedName>
</protein>
<dbReference type="GO" id="GO:0005507">
    <property type="term" value="F:copper ion binding"/>
    <property type="evidence" value="ECO:0007669"/>
    <property type="project" value="InterPro"/>
</dbReference>
<evidence type="ECO:0000256" key="7">
    <source>
        <dbReference type="SAM" id="SignalP"/>
    </source>
</evidence>